<evidence type="ECO:0000313" key="2">
    <source>
        <dbReference type="EMBL" id="KZV41072.1"/>
    </source>
</evidence>
<evidence type="ECO:0000313" key="3">
    <source>
        <dbReference type="Proteomes" id="UP000250235"/>
    </source>
</evidence>
<feature type="region of interest" description="Disordered" evidence="1">
    <location>
        <begin position="1"/>
        <end position="43"/>
    </location>
</feature>
<protein>
    <submittedName>
        <fullName evidence="2">Glutamyl-tRNA(Gln) amidotransferase subunit A, chloroplastic/mitochondrial</fullName>
    </submittedName>
</protein>
<reference evidence="2 3" key="1">
    <citation type="journal article" date="2015" name="Proc. Natl. Acad. Sci. U.S.A.">
        <title>The resurrection genome of Boea hygrometrica: A blueprint for survival of dehydration.</title>
        <authorList>
            <person name="Xiao L."/>
            <person name="Yang G."/>
            <person name="Zhang L."/>
            <person name="Yang X."/>
            <person name="Zhao S."/>
            <person name="Ji Z."/>
            <person name="Zhou Q."/>
            <person name="Hu M."/>
            <person name="Wang Y."/>
            <person name="Chen M."/>
            <person name="Xu Y."/>
            <person name="Jin H."/>
            <person name="Xiao X."/>
            <person name="Hu G."/>
            <person name="Bao F."/>
            <person name="Hu Y."/>
            <person name="Wan P."/>
            <person name="Li L."/>
            <person name="Deng X."/>
            <person name="Kuang T."/>
            <person name="Xiang C."/>
            <person name="Zhu J.K."/>
            <person name="Oliver M.J."/>
            <person name="He Y."/>
        </authorList>
    </citation>
    <scope>NUCLEOTIDE SEQUENCE [LARGE SCALE GENOMIC DNA]</scope>
    <source>
        <strain evidence="3">cv. XS01</strain>
    </source>
</reference>
<proteinExistence type="predicted"/>
<sequence length="90" mass="10705">MRRRANQLTDQISAENDSGQESYQNRADQIKHSSSDKKIRATQIRSEQMDQLRARIISDQFRTVYRSAEYNRMVQSKSRTYEISSAKRFR</sequence>
<keyword evidence="3" id="KW-1185">Reference proteome</keyword>
<dbReference type="AlphaFoldDB" id="A0A2Z7C2K6"/>
<accession>A0A2Z7C2K6</accession>
<dbReference type="GO" id="GO:0016740">
    <property type="term" value="F:transferase activity"/>
    <property type="evidence" value="ECO:0007669"/>
    <property type="project" value="UniProtKB-KW"/>
</dbReference>
<name>A0A2Z7C2K6_9LAMI</name>
<gene>
    <name evidence="2" type="ORF">F511_14048</name>
</gene>
<feature type="compositionally biased region" description="Basic and acidic residues" evidence="1">
    <location>
        <begin position="28"/>
        <end position="39"/>
    </location>
</feature>
<dbReference type="EMBL" id="KQ999839">
    <property type="protein sequence ID" value="KZV41072.1"/>
    <property type="molecule type" value="Genomic_DNA"/>
</dbReference>
<dbReference type="Proteomes" id="UP000250235">
    <property type="component" value="Unassembled WGS sequence"/>
</dbReference>
<keyword evidence="2" id="KW-0808">Transferase</keyword>
<feature type="compositionally biased region" description="Polar residues" evidence="1">
    <location>
        <begin position="1"/>
        <end position="27"/>
    </location>
</feature>
<organism evidence="2 3">
    <name type="scientific">Dorcoceras hygrometricum</name>
    <dbReference type="NCBI Taxonomy" id="472368"/>
    <lineage>
        <taxon>Eukaryota</taxon>
        <taxon>Viridiplantae</taxon>
        <taxon>Streptophyta</taxon>
        <taxon>Embryophyta</taxon>
        <taxon>Tracheophyta</taxon>
        <taxon>Spermatophyta</taxon>
        <taxon>Magnoliopsida</taxon>
        <taxon>eudicotyledons</taxon>
        <taxon>Gunneridae</taxon>
        <taxon>Pentapetalae</taxon>
        <taxon>asterids</taxon>
        <taxon>lamiids</taxon>
        <taxon>Lamiales</taxon>
        <taxon>Gesneriaceae</taxon>
        <taxon>Didymocarpoideae</taxon>
        <taxon>Trichosporeae</taxon>
        <taxon>Loxocarpinae</taxon>
        <taxon>Dorcoceras</taxon>
    </lineage>
</organism>
<evidence type="ECO:0000256" key="1">
    <source>
        <dbReference type="SAM" id="MobiDB-lite"/>
    </source>
</evidence>